<evidence type="ECO:0000256" key="1">
    <source>
        <dbReference type="SAM" id="Phobius"/>
    </source>
</evidence>
<keyword evidence="1" id="KW-0812">Transmembrane</keyword>
<keyword evidence="3" id="KW-1185">Reference proteome</keyword>
<feature type="transmembrane region" description="Helical" evidence="1">
    <location>
        <begin position="73"/>
        <end position="100"/>
    </location>
</feature>
<evidence type="ECO:0000313" key="2">
    <source>
        <dbReference type="EMBL" id="CDF85034.1"/>
    </source>
</evidence>
<gene>
    <name evidence="2" type="ORF">PKB_3696</name>
</gene>
<proteinExistence type="predicted"/>
<dbReference type="Proteomes" id="UP000025241">
    <property type="component" value="Chromosome I"/>
</dbReference>
<dbReference type="KEGG" id="pkc:PKB_3696"/>
<dbReference type="EMBL" id="HG322950">
    <property type="protein sequence ID" value="CDF85034.1"/>
    <property type="molecule type" value="Genomic_DNA"/>
</dbReference>
<feature type="transmembrane region" description="Helical" evidence="1">
    <location>
        <begin position="220"/>
        <end position="237"/>
    </location>
</feature>
<accession>A0A024HK81</accession>
<keyword evidence="1" id="KW-0472">Membrane</keyword>
<dbReference type="AlphaFoldDB" id="A0A024HK81"/>
<feature type="transmembrane region" description="Helical" evidence="1">
    <location>
        <begin position="286"/>
        <end position="306"/>
    </location>
</feature>
<dbReference type="eggNOG" id="ENOG5033A1K">
    <property type="taxonomic scope" value="Bacteria"/>
</dbReference>
<feature type="transmembrane region" description="Helical" evidence="1">
    <location>
        <begin position="176"/>
        <end position="200"/>
    </location>
</feature>
<feature type="transmembrane region" description="Helical" evidence="1">
    <location>
        <begin position="144"/>
        <end position="164"/>
    </location>
</feature>
<reference evidence="2 3" key="1">
    <citation type="submission" date="2013-03" db="EMBL/GenBank/DDBJ databases">
        <authorList>
            <person name="Linke B."/>
        </authorList>
    </citation>
    <scope>NUCLEOTIDE SEQUENCE [LARGE SCALE GENOMIC DNA]</scope>
    <source>
        <strain evidence="2 3">B13</strain>
    </source>
</reference>
<protein>
    <submittedName>
        <fullName evidence="2">Hypothetical membrane protein</fullName>
    </submittedName>
</protein>
<name>A0A024HK81_PSEKB</name>
<dbReference type="PATRIC" id="fig|1301098.3.peg.3703"/>
<dbReference type="Pfam" id="PF04143">
    <property type="entry name" value="Sulf_transp"/>
    <property type="match status" value="1"/>
</dbReference>
<dbReference type="InterPro" id="IPR007272">
    <property type="entry name" value="Sulf_transp_TsuA/YedE"/>
</dbReference>
<reference evidence="2 3" key="2">
    <citation type="submission" date="2014-05" db="EMBL/GenBank/DDBJ databases">
        <title>Genome sequence of the 3-chlorobenzoate degrading bacterium Pseudomonas knackmussii B13 shows multiple evidence for horizontal gene transfer.</title>
        <authorList>
            <person name="Miyazaki R."/>
            <person name="Bertelli C."/>
            <person name="Falquet L."/>
            <person name="Robinson-Rechavi M."/>
            <person name="Gharib W."/>
            <person name="Roy S."/>
            <person name="Van der Meer J.R."/>
        </authorList>
    </citation>
    <scope>NUCLEOTIDE SEQUENCE [LARGE SCALE GENOMIC DNA]</scope>
    <source>
        <strain evidence="2 3">B13</strain>
    </source>
</reference>
<dbReference type="STRING" id="1301098.PKB_3696"/>
<organism evidence="2 3">
    <name type="scientific">Pseudomonas knackmussii (strain DSM 6978 / CCUG 54928 / LMG 23759 / B13)</name>
    <dbReference type="NCBI Taxonomy" id="1301098"/>
    <lineage>
        <taxon>Bacteria</taxon>
        <taxon>Pseudomonadati</taxon>
        <taxon>Pseudomonadota</taxon>
        <taxon>Gammaproteobacteria</taxon>
        <taxon>Pseudomonadales</taxon>
        <taxon>Pseudomonadaceae</taxon>
        <taxon>Pseudomonas</taxon>
    </lineage>
</organism>
<dbReference type="OrthoDB" id="7443803at2"/>
<feature type="transmembrane region" description="Helical" evidence="1">
    <location>
        <begin position="249"/>
        <end position="266"/>
    </location>
</feature>
<keyword evidence="1" id="KW-1133">Transmembrane helix</keyword>
<dbReference type="RefSeq" id="WP_043253411.1">
    <property type="nucleotide sequence ID" value="NZ_HG322950.1"/>
</dbReference>
<evidence type="ECO:0000313" key="3">
    <source>
        <dbReference type="Proteomes" id="UP000025241"/>
    </source>
</evidence>
<sequence>MPILLASLALASLMGFAIQRGGTCLVAAVEEAVLLRRWTRFAALLEATLWVMAGMIALRVLGLLPRVPMGFDLHWGAATGGMLLGLGALLNGGCVLGTIARLGSGQWAWLGTPLGFLGGCLLARHLGASAVDMPMALPTWLQDLPAALPALILLPLALRGAWILRDARRRSATPWSAHLATLVIALCFLGLFCTVGPWSYTDVLGELADGRFMHLGIRGLLLPALFGGALLGGWLSGNWRHRWPRALDLARCLAGGALMGAGASLVPGGNDSLILFGMPLLWPNAWLAFASMCLSIALALGLVVLLRRS</sequence>
<dbReference type="HOGENOM" id="CLU_078229_0_0_6"/>
<feature type="transmembrane region" description="Helical" evidence="1">
    <location>
        <begin position="41"/>
        <end position="61"/>
    </location>
</feature>